<protein>
    <submittedName>
        <fullName evidence="1">Uncharacterized protein</fullName>
    </submittedName>
</protein>
<comment type="caution">
    <text evidence="1">The sequence shown here is derived from an EMBL/GenBank/DDBJ whole genome shotgun (WGS) entry which is preliminary data.</text>
</comment>
<accession>A0ABQ0YYI5</accession>
<sequence>MAARLADVSKIVRPVAACSRKHRAISGQDHAKYPKCARNMAFAVETVKSIVDLAEMAAPVVQSYLNLLASAPWKSYLSTIWPISMPDR</sequence>
<gene>
    <name evidence="1" type="ORF">RsS93_07020</name>
</gene>
<dbReference type="Proteomes" id="UP000390335">
    <property type="component" value="Unassembled WGS sequence"/>
</dbReference>
<proteinExistence type="predicted"/>
<reference evidence="1 2" key="1">
    <citation type="journal article" date="2020" name="Genome Biol. Evol.">
        <title>Rhizobium dioscoreae sp. nov., a plant growth-promoting bacterium isolated from yam (Dioscorea species).</title>
        <authorList>
            <person name="Ouyabe M."/>
            <person name="Tanaka N."/>
            <person name="Shiwa Y."/>
            <person name="Fujita N."/>
            <person name="Kikuno H."/>
            <person name="Babil P."/>
            <person name="Shiwachi H."/>
        </authorList>
    </citation>
    <scope>NUCLEOTIDE SEQUENCE [LARGE SCALE GENOMIC DNA]</scope>
    <source>
        <strain evidence="1 2">S-93</strain>
    </source>
</reference>
<keyword evidence="2" id="KW-1185">Reference proteome</keyword>
<name>A0ABQ0YYI5_9HYPH</name>
<evidence type="ECO:0000313" key="2">
    <source>
        <dbReference type="Proteomes" id="UP000390335"/>
    </source>
</evidence>
<dbReference type="EMBL" id="BLAJ01000001">
    <property type="protein sequence ID" value="GES48088.1"/>
    <property type="molecule type" value="Genomic_DNA"/>
</dbReference>
<organism evidence="1 2">
    <name type="scientific">Rhizobium dioscoreae</name>
    <dbReference type="NCBI Taxonomy" id="2653122"/>
    <lineage>
        <taxon>Bacteria</taxon>
        <taxon>Pseudomonadati</taxon>
        <taxon>Pseudomonadota</taxon>
        <taxon>Alphaproteobacteria</taxon>
        <taxon>Hyphomicrobiales</taxon>
        <taxon>Rhizobiaceae</taxon>
        <taxon>Rhizobium/Agrobacterium group</taxon>
        <taxon>Rhizobium</taxon>
    </lineage>
</organism>
<evidence type="ECO:0000313" key="1">
    <source>
        <dbReference type="EMBL" id="GES48088.1"/>
    </source>
</evidence>